<dbReference type="AlphaFoldDB" id="A0A895XVL2"/>
<dbReference type="EMBL" id="CP070496">
    <property type="protein sequence ID" value="QSB06566.1"/>
    <property type="molecule type" value="Genomic_DNA"/>
</dbReference>
<dbReference type="RefSeq" id="WP_213172578.1">
    <property type="nucleotide sequence ID" value="NZ_CP070496.1"/>
</dbReference>
<dbReference type="Pfam" id="PF00149">
    <property type="entry name" value="Metallophos"/>
    <property type="match status" value="1"/>
</dbReference>
<dbReference type="InterPro" id="IPR029052">
    <property type="entry name" value="Metallo-depent_PP-like"/>
</dbReference>
<organism evidence="2 3">
    <name type="scientific">Natronoglycomyces albus</name>
    <dbReference type="NCBI Taxonomy" id="2811108"/>
    <lineage>
        <taxon>Bacteria</taxon>
        <taxon>Bacillati</taxon>
        <taxon>Actinomycetota</taxon>
        <taxon>Actinomycetes</taxon>
        <taxon>Glycomycetales</taxon>
        <taxon>Glycomycetaceae</taxon>
        <taxon>Natronoglycomyces</taxon>
    </lineage>
</organism>
<dbReference type="KEGG" id="nav:JQS30_06600"/>
<evidence type="ECO:0000259" key="1">
    <source>
        <dbReference type="Pfam" id="PF00149"/>
    </source>
</evidence>
<evidence type="ECO:0000313" key="2">
    <source>
        <dbReference type="EMBL" id="QSB06566.1"/>
    </source>
</evidence>
<keyword evidence="3" id="KW-1185">Reference proteome</keyword>
<sequence>MDSPSPLYVVSDVHGHYDALVEALQAQNLIDRDENWIAGEARLWALGDLFDRGERGVDTVRLLRKLSEQASAAGGLVDTLLGNHELLVLGSRRFGEQAFMDSAGNERQFLQWWVINGGFEEEMNLLTDDEVSWLTSRPLAVVVDQVLLVHSDTDGYLQYGNSIDDVNTSAHEALSTENPERWWDLFRSLTQRHDYLREDGPQRARAMLNTLGGTQIVHGHSTIPDTTDLTPGQVEEPRRYCDGLVLNVDGGVYQGGRCLVVRPND</sequence>
<accession>A0A895XVL2</accession>
<name>A0A895XVL2_9ACTN</name>
<dbReference type="PANTHER" id="PTHR46546:SF4">
    <property type="entry name" value="SHEWANELLA-LIKE PROTEIN PHOSPHATASE 1"/>
    <property type="match status" value="1"/>
</dbReference>
<dbReference type="SUPFAM" id="SSF56300">
    <property type="entry name" value="Metallo-dependent phosphatases"/>
    <property type="match status" value="1"/>
</dbReference>
<reference evidence="2" key="1">
    <citation type="submission" date="2021-02" db="EMBL/GenBank/DDBJ databases">
        <title>Natronoglycomyces albus gen. nov., sp. nov, a haloalkaliphilic actinobacterium from a soda solonchak soil.</title>
        <authorList>
            <person name="Sorokin D.Y."/>
            <person name="Khijniak T.V."/>
            <person name="Zakharycheva A.P."/>
            <person name="Boueva O.V."/>
            <person name="Ariskina E.V."/>
            <person name="Hahnke R.L."/>
            <person name="Bunk B."/>
            <person name="Sproer C."/>
            <person name="Schumann P."/>
            <person name="Evtushenko L.I."/>
            <person name="Kublanov I.V."/>
        </authorList>
    </citation>
    <scope>NUCLEOTIDE SEQUENCE</scope>
    <source>
        <strain evidence="2">DSM 106290</strain>
    </source>
</reference>
<dbReference type="InterPro" id="IPR004843">
    <property type="entry name" value="Calcineurin-like_PHP"/>
</dbReference>
<proteinExistence type="predicted"/>
<dbReference type="GO" id="GO:0016787">
    <property type="term" value="F:hydrolase activity"/>
    <property type="evidence" value="ECO:0007669"/>
    <property type="project" value="InterPro"/>
</dbReference>
<dbReference type="PANTHER" id="PTHR46546">
    <property type="entry name" value="SHEWANELLA-LIKE PROTEIN PHOSPHATASE 1"/>
    <property type="match status" value="1"/>
</dbReference>
<gene>
    <name evidence="2" type="ORF">JQS30_06600</name>
</gene>
<feature type="domain" description="Calcineurin-like phosphoesterase" evidence="1">
    <location>
        <begin position="6"/>
        <end position="221"/>
    </location>
</feature>
<protein>
    <submittedName>
        <fullName evidence="2">Metallophosphoesterase</fullName>
    </submittedName>
</protein>
<dbReference type="Proteomes" id="UP000662939">
    <property type="component" value="Chromosome"/>
</dbReference>
<evidence type="ECO:0000313" key="3">
    <source>
        <dbReference type="Proteomes" id="UP000662939"/>
    </source>
</evidence>
<dbReference type="Gene3D" id="3.60.21.10">
    <property type="match status" value="1"/>
</dbReference>